<dbReference type="AlphaFoldDB" id="A0A0A9FKN6"/>
<dbReference type="EMBL" id="GBRH01189053">
    <property type="protein sequence ID" value="JAE08843.1"/>
    <property type="molecule type" value="Transcribed_RNA"/>
</dbReference>
<reference evidence="1" key="2">
    <citation type="journal article" date="2015" name="Data Brief">
        <title>Shoot transcriptome of the giant reed, Arundo donax.</title>
        <authorList>
            <person name="Barrero R.A."/>
            <person name="Guerrero F.D."/>
            <person name="Moolhuijzen P."/>
            <person name="Goolsby J.A."/>
            <person name="Tidwell J."/>
            <person name="Bellgard S.E."/>
            <person name="Bellgard M.I."/>
        </authorList>
    </citation>
    <scope>NUCLEOTIDE SEQUENCE</scope>
    <source>
        <tissue evidence="1">Shoot tissue taken approximately 20 cm above the soil surface</tissue>
    </source>
</reference>
<proteinExistence type="predicted"/>
<reference evidence="1" key="1">
    <citation type="submission" date="2014-09" db="EMBL/GenBank/DDBJ databases">
        <authorList>
            <person name="Magalhaes I.L.F."/>
            <person name="Oliveira U."/>
            <person name="Santos F.R."/>
            <person name="Vidigal T.H.D.A."/>
            <person name="Brescovit A.D."/>
            <person name="Santos A.J."/>
        </authorList>
    </citation>
    <scope>NUCLEOTIDE SEQUENCE</scope>
    <source>
        <tissue evidence="1">Shoot tissue taken approximately 20 cm above the soil surface</tissue>
    </source>
</reference>
<protein>
    <submittedName>
        <fullName evidence="1">Uncharacterized protein</fullName>
    </submittedName>
</protein>
<sequence length="16" mass="1757">MAGSRTPEQTHQTLCP</sequence>
<accession>A0A0A9FKN6</accession>
<name>A0A0A9FKN6_ARUDO</name>
<organism evidence="1">
    <name type="scientific">Arundo donax</name>
    <name type="common">Giant reed</name>
    <name type="synonym">Donax arundinaceus</name>
    <dbReference type="NCBI Taxonomy" id="35708"/>
    <lineage>
        <taxon>Eukaryota</taxon>
        <taxon>Viridiplantae</taxon>
        <taxon>Streptophyta</taxon>
        <taxon>Embryophyta</taxon>
        <taxon>Tracheophyta</taxon>
        <taxon>Spermatophyta</taxon>
        <taxon>Magnoliopsida</taxon>
        <taxon>Liliopsida</taxon>
        <taxon>Poales</taxon>
        <taxon>Poaceae</taxon>
        <taxon>PACMAD clade</taxon>
        <taxon>Arundinoideae</taxon>
        <taxon>Arundineae</taxon>
        <taxon>Arundo</taxon>
    </lineage>
</organism>
<evidence type="ECO:0000313" key="1">
    <source>
        <dbReference type="EMBL" id="JAE08843.1"/>
    </source>
</evidence>